<gene>
    <name evidence="2" type="ORF">M404DRAFT_865784</name>
</gene>
<accession>A0A0C3NR77</accession>
<keyword evidence="3" id="KW-1185">Reference proteome</keyword>
<organism evidence="2 3">
    <name type="scientific">Pisolithus tinctorius Marx 270</name>
    <dbReference type="NCBI Taxonomy" id="870435"/>
    <lineage>
        <taxon>Eukaryota</taxon>
        <taxon>Fungi</taxon>
        <taxon>Dikarya</taxon>
        <taxon>Basidiomycota</taxon>
        <taxon>Agaricomycotina</taxon>
        <taxon>Agaricomycetes</taxon>
        <taxon>Agaricomycetidae</taxon>
        <taxon>Boletales</taxon>
        <taxon>Sclerodermatineae</taxon>
        <taxon>Pisolithaceae</taxon>
        <taxon>Pisolithus</taxon>
    </lineage>
</organism>
<dbReference type="InterPro" id="IPR001810">
    <property type="entry name" value="F-box_dom"/>
</dbReference>
<dbReference type="AlphaFoldDB" id="A0A0C3NR77"/>
<protein>
    <recommendedName>
        <fullName evidence="1">F-box domain-containing protein</fullName>
    </recommendedName>
</protein>
<evidence type="ECO:0000313" key="3">
    <source>
        <dbReference type="Proteomes" id="UP000054217"/>
    </source>
</evidence>
<name>A0A0C3NR77_PISTI</name>
<dbReference type="InParanoid" id="A0A0C3NR77"/>
<dbReference type="HOGENOM" id="CLU_023752_1_0_1"/>
<dbReference type="SUPFAM" id="SSF81383">
    <property type="entry name" value="F-box domain"/>
    <property type="match status" value="1"/>
</dbReference>
<proteinExistence type="predicted"/>
<dbReference type="Proteomes" id="UP000054217">
    <property type="component" value="Unassembled WGS sequence"/>
</dbReference>
<dbReference type="STRING" id="870435.A0A0C3NR77"/>
<dbReference type="OrthoDB" id="2616303at2759"/>
<dbReference type="InterPro" id="IPR036047">
    <property type="entry name" value="F-box-like_dom_sf"/>
</dbReference>
<reference evidence="3" key="2">
    <citation type="submission" date="2015-01" db="EMBL/GenBank/DDBJ databases">
        <title>Evolutionary Origins and Diversification of the Mycorrhizal Mutualists.</title>
        <authorList>
            <consortium name="DOE Joint Genome Institute"/>
            <consortium name="Mycorrhizal Genomics Consortium"/>
            <person name="Kohler A."/>
            <person name="Kuo A."/>
            <person name="Nagy L.G."/>
            <person name="Floudas D."/>
            <person name="Copeland A."/>
            <person name="Barry K.W."/>
            <person name="Cichocki N."/>
            <person name="Veneault-Fourrey C."/>
            <person name="LaButti K."/>
            <person name="Lindquist E.A."/>
            <person name="Lipzen A."/>
            <person name="Lundell T."/>
            <person name="Morin E."/>
            <person name="Murat C."/>
            <person name="Riley R."/>
            <person name="Ohm R."/>
            <person name="Sun H."/>
            <person name="Tunlid A."/>
            <person name="Henrissat B."/>
            <person name="Grigoriev I.V."/>
            <person name="Hibbett D.S."/>
            <person name="Martin F."/>
        </authorList>
    </citation>
    <scope>NUCLEOTIDE SEQUENCE [LARGE SCALE GENOMIC DNA]</scope>
    <source>
        <strain evidence="3">Marx 270</strain>
    </source>
</reference>
<dbReference type="Pfam" id="PF12937">
    <property type="entry name" value="F-box-like"/>
    <property type="match status" value="1"/>
</dbReference>
<dbReference type="Gene3D" id="1.20.1280.50">
    <property type="match status" value="1"/>
</dbReference>
<evidence type="ECO:0000313" key="2">
    <source>
        <dbReference type="EMBL" id="KIN98015.1"/>
    </source>
</evidence>
<sequence length="486" mass="56094">MGELNRHAELARLESIERSCIGRFFVALGAIDAQRMQLEELIKKRDPGPTIHRLPVELLVLIFHFTIVRPYYARTHKLDTIGYRRRSLAIVSRHWRDVILDTPILWQDICLASPQDRHTLVLQLKRSQGLLLDVTIINKLEDYSTTDELLHHLRPTTNRWRSLYIYDENSYPSTDSIVHVLSKLEFPSLVDFHIKMYPLDLEYLDLQNLLPRASALKRLKLQQISPADDFLIANPLETLELMFALDDMPQWILSRIPNFSLITLRLQGDAYDWVLEPNSIHFPLLEKLALDIPDPDQFLEAITAPKLQRLELTAYRCPWEAFSRSRSKFSSVYHLILNFGGSIPVDPHNGIALCRVFPNTRHAEFIYMADLLSLIMPMSSPGSPSGSQTPADNWASLETLSVLNSAWDLNHIEEFDLLVQWLQIRHGLGFPKLHIKFKGNSRNPEDISTIRGKLQDCCILEHCLSLSLGQFYTMAGKRSEEVFRIW</sequence>
<reference evidence="2 3" key="1">
    <citation type="submission" date="2014-04" db="EMBL/GenBank/DDBJ databases">
        <authorList>
            <consortium name="DOE Joint Genome Institute"/>
            <person name="Kuo A."/>
            <person name="Kohler A."/>
            <person name="Costa M.D."/>
            <person name="Nagy L.G."/>
            <person name="Floudas D."/>
            <person name="Copeland A."/>
            <person name="Barry K.W."/>
            <person name="Cichocki N."/>
            <person name="Veneault-Fourrey C."/>
            <person name="LaButti K."/>
            <person name="Lindquist E.A."/>
            <person name="Lipzen A."/>
            <person name="Lundell T."/>
            <person name="Morin E."/>
            <person name="Murat C."/>
            <person name="Sun H."/>
            <person name="Tunlid A."/>
            <person name="Henrissat B."/>
            <person name="Grigoriev I.V."/>
            <person name="Hibbett D.S."/>
            <person name="Martin F."/>
            <person name="Nordberg H.P."/>
            <person name="Cantor M.N."/>
            <person name="Hua S.X."/>
        </authorList>
    </citation>
    <scope>NUCLEOTIDE SEQUENCE [LARGE SCALE GENOMIC DNA]</scope>
    <source>
        <strain evidence="2 3">Marx 270</strain>
    </source>
</reference>
<feature type="domain" description="F-box" evidence="1">
    <location>
        <begin position="51"/>
        <end position="111"/>
    </location>
</feature>
<dbReference type="EMBL" id="KN832020">
    <property type="protein sequence ID" value="KIN98015.1"/>
    <property type="molecule type" value="Genomic_DNA"/>
</dbReference>
<evidence type="ECO:0000259" key="1">
    <source>
        <dbReference type="Pfam" id="PF12937"/>
    </source>
</evidence>